<dbReference type="CDD" id="cd06261">
    <property type="entry name" value="TM_PBP2"/>
    <property type="match status" value="1"/>
</dbReference>
<evidence type="ECO:0000256" key="4">
    <source>
        <dbReference type="ARBA" id="ARBA00022692"/>
    </source>
</evidence>
<accession>A0A4R5KKT2</accession>
<dbReference type="Proteomes" id="UP000295636">
    <property type="component" value="Unassembled WGS sequence"/>
</dbReference>
<evidence type="ECO:0000256" key="3">
    <source>
        <dbReference type="ARBA" id="ARBA00022475"/>
    </source>
</evidence>
<dbReference type="PANTHER" id="PTHR43744:SF8">
    <property type="entry name" value="SN-GLYCEROL-3-PHOSPHATE TRANSPORT SYSTEM PERMEASE PROTEIN UGPE"/>
    <property type="match status" value="1"/>
</dbReference>
<dbReference type="InterPro" id="IPR035906">
    <property type="entry name" value="MetI-like_sf"/>
</dbReference>
<dbReference type="PANTHER" id="PTHR43744">
    <property type="entry name" value="ABC TRANSPORTER PERMEASE PROTEIN MG189-RELATED-RELATED"/>
    <property type="match status" value="1"/>
</dbReference>
<comment type="similarity">
    <text evidence="7">Belongs to the binding-protein-dependent transport system permease family.</text>
</comment>
<protein>
    <submittedName>
        <fullName evidence="9">Carbohydrate ABC transporter permease</fullName>
    </submittedName>
</protein>
<feature type="transmembrane region" description="Helical" evidence="7">
    <location>
        <begin position="138"/>
        <end position="160"/>
    </location>
</feature>
<feature type="transmembrane region" description="Helical" evidence="7">
    <location>
        <begin position="172"/>
        <end position="194"/>
    </location>
</feature>
<sequence>MRPRSALSFLFYCCSLRSRSTALFERRTGWSRREDVMRKFSFGAAVNFSCLSVLLVLTFIPFYMLIITSFKFREQIVHEFWFPALPLHIANYGNAFLQIWPFIWNSALITGGIIVCVLINSTLAGYAFARFAFFGKSLLYYLILMLMMVPAFLLLIPQFILFKNLGLLNTYWAQIFGPMAGASAMATMLIRTFFEGLSGSLLESAEVEGAGDLRIFAQIAVPLSVPIISTVAVINALLGWNNYVWPLVVTSGDKVKPIILALGSVHGSLDQVQGMQFAGFVISSVPLLLLFLFATRSFVSGLTAGAVKG</sequence>
<dbReference type="InterPro" id="IPR000515">
    <property type="entry name" value="MetI-like"/>
</dbReference>
<evidence type="ECO:0000256" key="1">
    <source>
        <dbReference type="ARBA" id="ARBA00004651"/>
    </source>
</evidence>
<evidence type="ECO:0000256" key="2">
    <source>
        <dbReference type="ARBA" id="ARBA00022448"/>
    </source>
</evidence>
<organism evidence="9 10">
    <name type="scientific">Paenibacillus piri</name>
    <dbReference type="NCBI Taxonomy" id="2547395"/>
    <lineage>
        <taxon>Bacteria</taxon>
        <taxon>Bacillati</taxon>
        <taxon>Bacillota</taxon>
        <taxon>Bacilli</taxon>
        <taxon>Bacillales</taxon>
        <taxon>Paenibacillaceae</taxon>
        <taxon>Paenibacillus</taxon>
    </lineage>
</organism>
<dbReference type="GO" id="GO:0005886">
    <property type="term" value="C:plasma membrane"/>
    <property type="evidence" value="ECO:0007669"/>
    <property type="project" value="UniProtKB-SubCell"/>
</dbReference>
<evidence type="ECO:0000313" key="9">
    <source>
        <dbReference type="EMBL" id="TDF95020.1"/>
    </source>
</evidence>
<dbReference type="Gene3D" id="1.10.3720.10">
    <property type="entry name" value="MetI-like"/>
    <property type="match status" value="1"/>
</dbReference>
<dbReference type="PROSITE" id="PS50928">
    <property type="entry name" value="ABC_TM1"/>
    <property type="match status" value="1"/>
</dbReference>
<name>A0A4R5KKT2_9BACL</name>
<gene>
    <name evidence="9" type="ORF">E1757_21000</name>
</gene>
<evidence type="ECO:0000256" key="6">
    <source>
        <dbReference type="ARBA" id="ARBA00023136"/>
    </source>
</evidence>
<comment type="caution">
    <text evidence="9">The sequence shown here is derived from an EMBL/GenBank/DDBJ whole genome shotgun (WGS) entry which is preliminary data.</text>
</comment>
<evidence type="ECO:0000259" key="8">
    <source>
        <dbReference type="PROSITE" id="PS50928"/>
    </source>
</evidence>
<comment type="subcellular location">
    <subcellularLocation>
        <location evidence="1 7">Cell membrane</location>
        <topology evidence="1 7">Multi-pass membrane protein</topology>
    </subcellularLocation>
</comment>
<keyword evidence="2 7" id="KW-0813">Transport</keyword>
<dbReference type="Pfam" id="PF00528">
    <property type="entry name" value="BPD_transp_1"/>
    <property type="match status" value="1"/>
</dbReference>
<feature type="domain" description="ABC transmembrane type-1" evidence="8">
    <location>
        <begin position="103"/>
        <end position="294"/>
    </location>
</feature>
<evidence type="ECO:0000256" key="7">
    <source>
        <dbReference type="RuleBase" id="RU363032"/>
    </source>
</evidence>
<feature type="transmembrane region" description="Helical" evidence="7">
    <location>
        <begin position="274"/>
        <end position="294"/>
    </location>
</feature>
<feature type="transmembrane region" description="Helical" evidence="7">
    <location>
        <begin position="80"/>
        <end position="100"/>
    </location>
</feature>
<reference evidence="9 10" key="1">
    <citation type="submission" date="2019-03" db="EMBL/GenBank/DDBJ databases">
        <title>This is whole genome sequence of Paenibacillus sp MS74 strain.</title>
        <authorList>
            <person name="Trinh H.N."/>
        </authorList>
    </citation>
    <scope>NUCLEOTIDE SEQUENCE [LARGE SCALE GENOMIC DNA]</scope>
    <source>
        <strain evidence="9 10">MS74</strain>
    </source>
</reference>
<keyword evidence="3" id="KW-1003">Cell membrane</keyword>
<feature type="transmembrane region" description="Helical" evidence="7">
    <location>
        <begin position="106"/>
        <end position="126"/>
    </location>
</feature>
<evidence type="ECO:0000256" key="5">
    <source>
        <dbReference type="ARBA" id="ARBA00022989"/>
    </source>
</evidence>
<keyword evidence="5 7" id="KW-1133">Transmembrane helix</keyword>
<feature type="transmembrane region" description="Helical" evidence="7">
    <location>
        <begin position="215"/>
        <end position="238"/>
    </location>
</feature>
<dbReference type="GO" id="GO:0055085">
    <property type="term" value="P:transmembrane transport"/>
    <property type="evidence" value="ECO:0007669"/>
    <property type="project" value="InterPro"/>
</dbReference>
<evidence type="ECO:0000313" key="10">
    <source>
        <dbReference type="Proteomes" id="UP000295636"/>
    </source>
</evidence>
<keyword evidence="10" id="KW-1185">Reference proteome</keyword>
<dbReference type="SUPFAM" id="SSF161098">
    <property type="entry name" value="MetI-like"/>
    <property type="match status" value="1"/>
</dbReference>
<dbReference type="EMBL" id="SMRT01000011">
    <property type="protein sequence ID" value="TDF95020.1"/>
    <property type="molecule type" value="Genomic_DNA"/>
</dbReference>
<dbReference type="OrthoDB" id="151346at2"/>
<feature type="transmembrane region" description="Helical" evidence="7">
    <location>
        <begin position="44"/>
        <end position="68"/>
    </location>
</feature>
<dbReference type="AlphaFoldDB" id="A0A4R5KKT2"/>
<keyword evidence="4 7" id="KW-0812">Transmembrane</keyword>
<keyword evidence="6 7" id="KW-0472">Membrane</keyword>
<proteinExistence type="inferred from homology"/>